<dbReference type="HOGENOM" id="CLU_1283936_0_0_1"/>
<name>W9CBZ5_SCLBF</name>
<comment type="caution">
    <text evidence="3">The sequence shown here is derived from an EMBL/GenBank/DDBJ whole genome shotgun (WGS) entry which is preliminary data.</text>
</comment>
<protein>
    <recommendedName>
        <fullName evidence="2">2EXR domain-containing protein</fullName>
    </recommendedName>
</protein>
<organism evidence="3 4">
    <name type="scientific">Sclerotinia borealis (strain F-4128)</name>
    <dbReference type="NCBI Taxonomy" id="1432307"/>
    <lineage>
        <taxon>Eukaryota</taxon>
        <taxon>Fungi</taxon>
        <taxon>Dikarya</taxon>
        <taxon>Ascomycota</taxon>
        <taxon>Pezizomycotina</taxon>
        <taxon>Leotiomycetes</taxon>
        <taxon>Helotiales</taxon>
        <taxon>Sclerotiniaceae</taxon>
        <taxon>Sclerotinia</taxon>
    </lineage>
</organism>
<sequence>MASLAHQIKTRRWEKKKKHTLEQRREGSISTYTDQDSIDEHLQSLATKHLPILVIPETTLPTFALFQDLPPELRLKIWKIASDEPRFIGFSETTRKKERCYYMVKTRYRNWPVKIETRWCFLGGLTYEDNAPCLLWVCHDAREIAKKNRSQPFIKAYGNPIYINFSVNIILFDCHRSFTQFYDYIGAPEQEKIFATERPAIILGPCNRDRFESFS</sequence>
<dbReference type="EMBL" id="AYSA01000425">
    <property type="protein sequence ID" value="ESZ92095.1"/>
    <property type="molecule type" value="Genomic_DNA"/>
</dbReference>
<dbReference type="Proteomes" id="UP000019487">
    <property type="component" value="Unassembled WGS sequence"/>
</dbReference>
<accession>W9CBZ5</accession>
<evidence type="ECO:0000313" key="3">
    <source>
        <dbReference type="EMBL" id="ESZ92095.1"/>
    </source>
</evidence>
<feature type="compositionally biased region" description="Basic residues" evidence="1">
    <location>
        <begin position="8"/>
        <end position="19"/>
    </location>
</feature>
<reference evidence="3 4" key="1">
    <citation type="journal article" date="2014" name="Genome Announc.">
        <title>Draft genome sequence of Sclerotinia borealis, a psychrophilic plant pathogenic fungus.</title>
        <authorList>
            <person name="Mardanov A.V."/>
            <person name="Beletsky A.V."/>
            <person name="Kadnikov V.V."/>
            <person name="Ignatov A.N."/>
            <person name="Ravin N.V."/>
        </authorList>
    </citation>
    <scope>NUCLEOTIDE SEQUENCE [LARGE SCALE GENOMIC DNA]</scope>
    <source>
        <strain evidence="4">F-4157</strain>
    </source>
</reference>
<dbReference type="AlphaFoldDB" id="W9CBZ5"/>
<proteinExistence type="predicted"/>
<dbReference type="Pfam" id="PF20150">
    <property type="entry name" value="2EXR"/>
    <property type="match status" value="1"/>
</dbReference>
<dbReference type="OrthoDB" id="3439599at2759"/>
<keyword evidence="4" id="KW-1185">Reference proteome</keyword>
<gene>
    <name evidence="3" type="ORF">SBOR_7510</name>
</gene>
<dbReference type="PANTHER" id="PTHR35910:SF6">
    <property type="entry name" value="2EXR DOMAIN-CONTAINING PROTEIN"/>
    <property type="match status" value="1"/>
</dbReference>
<evidence type="ECO:0000313" key="4">
    <source>
        <dbReference type="Proteomes" id="UP000019487"/>
    </source>
</evidence>
<dbReference type="InterPro" id="IPR045518">
    <property type="entry name" value="2EXR"/>
</dbReference>
<feature type="region of interest" description="Disordered" evidence="1">
    <location>
        <begin position="1"/>
        <end position="28"/>
    </location>
</feature>
<feature type="domain" description="2EXR" evidence="2">
    <location>
        <begin position="63"/>
        <end position="170"/>
    </location>
</feature>
<evidence type="ECO:0000259" key="2">
    <source>
        <dbReference type="Pfam" id="PF20150"/>
    </source>
</evidence>
<evidence type="ECO:0000256" key="1">
    <source>
        <dbReference type="SAM" id="MobiDB-lite"/>
    </source>
</evidence>
<dbReference type="PANTHER" id="PTHR35910">
    <property type="entry name" value="2EXR DOMAIN-CONTAINING PROTEIN"/>
    <property type="match status" value="1"/>
</dbReference>